<dbReference type="AlphaFoldDB" id="A0A0G3BMZ5"/>
<dbReference type="InterPro" id="IPR036390">
    <property type="entry name" value="WH_DNA-bd_sf"/>
</dbReference>
<dbReference type="Pfam" id="PF03466">
    <property type="entry name" value="LysR_substrate"/>
    <property type="match status" value="1"/>
</dbReference>
<dbReference type="OrthoDB" id="9803735at2"/>
<protein>
    <recommendedName>
        <fullName evidence="5">HTH lysR-type domain-containing protein</fullName>
    </recommendedName>
</protein>
<dbReference type="SUPFAM" id="SSF46785">
    <property type="entry name" value="Winged helix' DNA-binding domain"/>
    <property type="match status" value="1"/>
</dbReference>
<dbReference type="STRING" id="413882.AAW51_4123"/>
<evidence type="ECO:0000256" key="1">
    <source>
        <dbReference type="ARBA" id="ARBA00009437"/>
    </source>
</evidence>
<dbReference type="SUPFAM" id="SSF53850">
    <property type="entry name" value="Periplasmic binding protein-like II"/>
    <property type="match status" value="1"/>
</dbReference>
<gene>
    <name evidence="6" type="ORF">AAW51_4123</name>
</gene>
<dbReference type="FunFam" id="1.10.10.10:FF:000001">
    <property type="entry name" value="LysR family transcriptional regulator"/>
    <property type="match status" value="1"/>
</dbReference>
<evidence type="ECO:0000256" key="4">
    <source>
        <dbReference type="ARBA" id="ARBA00023163"/>
    </source>
</evidence>
<dbReference type="PANTHER" id="PTHR30126:SF40">
    <property type="entry name" value="HTH-TYPE TRANSCRIPTIONAL REGULATOR GLTR"/>
    <property type="match status" value="1"/>
</dbReference>
<dbReference type="Gene3D" id="3.40.190.290">
    <property type="match status" value="1"/>
</dbReference>
<dbReference type="CDD" id="cd05466">
    <property type="entry name" value="PBP2_LTTR_substrate"/>
    <property type="match status" value="1"/>
</dbReference>
<dbReference type="InterPro" id="IPR000847">
    <property type="entry name" value="LysR_HTH_N"/>
</dbReference>
<dbReference type="Gene3D" id="1.10.10.10">
    <property type="entry name" value="Winged helix-like DNA-binding domain superfamily/Winged helix DNA-binding domain"/>
    <property type="match status" value="1"/>
</dbReference>
<name>A0A0G3BMZ5_9BURK</name>
<dbReference type="KEGG" id="pbh:AAW51_4123"/>
<keyword evidence="3" id="KW-0238">DNA-binding</keyword>
<dbReference type="InterPro" id="IPR036388">
    <property type="entry name" value="WH-like_DNA-bd_sf"/>
</dbReference>
<sequence>MNFQHLRTFVVIAQERSLTLAADKLCLSQPAVSAQLKSLEEELDLRLFDRTPRGMVLTEEGKVIIEEASKALSAAENVKRTAKSFNGNGVRGEFKLGTISEPSVLRLSQFLTLILERYPELRLALSHSISGFIVDRVLERAINAGYIIGEVPHPDLEFIPVAPITLRVVGPMQLQHDIQKATWKDVATYPWITTPAKCSFRQIASDMFARNGVAPRTVIEADQENTLVDLVHTGVGLTLLREDLAIAAETAGKLVIWGPGVEVSHLNLVYLKSERDSPMLRAVLSVISDLWHGNQAGRRSHAARLAVSPTI</sequence>
<keyword evidence="4" id="KW-0804">Transcription</keyword>
<organism evidence="6 7">
    <name type="scientific">Caldimonas brevitalea</name>
    <dbReference type="NCBI Taxonomy" id="413882"/>
    <lineage>
        <taxon>Bacteria</taxon>
        <taxon>Pseudomonadati</taxon>
        <taxon>Pseudomonadota</taxon>
        <taxon>Betaproteobacteria</taxon>
        <taxon>Burkholderiales</taxon>
        <taxon>Sphaerotilaceae</taxon>
        <taxon>Caldimonas</taxon>
    </lineage>
</organism>
<reference evidence="6 7" key="1">
    <citation type="submission" date="2015-05" db="EMBL/GenBank/DDBJ databases">
        <authorList>
            <person name="Tang B."/>
            <person name="Yu Y."/>
        </authorList>
    </citation>
    <scope>NUCLEOTIDE SEQUENCE [LARGE SCALE GENOMIC DNA]</scope>
    <source>
        <strain evidence="6 7">DSM 7029</strain>
    </source>
</reference>
<evidence type="ECO:0000259" key="5">
    <source>
        <dbReference type="PROSITE" id="PS50931"/>
    </source>
</evidence>
<dbReference type="PANTHER" id="PTHR30126">
    <property type="entry name" value="HTH-TYPE TRANSCRIPTIONAL REGULATOR"/>
    <property type="match status" value="1"/>
</dbReference>
<dbReference type="PROSITE" id="PS50931">
    <property type="entry name" value="HTH_LYSR"/>
    <property type="match status" value="1"/>
</dbReference>
<dbReference type="GO" id="GO:0000976">
    <property type="term" value="F:transcription cis-regulatory region binding"/>
    <property type="evidence" value="ECO:0007669"/>
    <property type="project" value="TreeGrafter"/>
</dbReference>
<keyword evidence="2" id="KW-0805">Transcription regulation</keyword>
<comment type="similarity">
    <text evidence="1">Belongs to the LysR transcriptional regulatory family.</text>
</comment>
<evidence type="ECO:0000256" key="2">
    <source>
        <dbReference type="ARBA" id="ARBA00023015"/>
    </source>
</evidence>
<dbReference type="GO" id="GO:0003700">
    <property type="term" value="F:DNA-binding transcription factor activity"/>
    <property type="evidence" value="ECO:0007669"/>
    <property type="project" value="InterPro"/>
</dbReference>
<evidence type="ECO:0000313" key="7">
    <source>
        <dbReference type="Proteomes" id="UP000035352"/>
    </source>
</evidence>
<accession>A0A0G3BMZ5</accession>
<proteinExistence type="inferred from homology"/>
<dbReference type="PRINTS" id="PR00039">
    <property type="entry name" value="HTHLYSR"/>
</dbReference>
<feature type="domain" description="HTH lysR-type" evidence="5">
    <location>
        <begin position="1"/>
        <end position="58"/>
    </location>
</feature>
<dbReference type="Proteomes" id="UP000035352">
    <property type="component" value="Chromosome"/>
</dbReference>
<dbReference type="EMBL" id="CP011371">
    <property type="protein sequence ID" value="AKJ30814.1"/>
    <property type="molecule type" value="Genomic_DNA"/>
</dbReference>
<keyword evidence="7" id="KW-1185">Reference proteome</keyword>
<evidence type="ECO:0000313" key="6">
    <source>
        <dbReference type="EMBL" id="AKJ30814.1"/>
    </source>
</evidence>
<dbReference type="RefSeq" id="WP_053013809.1">
    <property type="nucleotide sequence ID" value="NZ_CP011371.1"/>
</dbReference>
<dbReference type="Pfam" id="PF00126">
    <property type="entry name" value="HTH_1"/>
    <property type="match status" value="1"/>
</dbReference>
<evidence type="ECO:0000256" key="3">
    <source>
        <dbReference type="ARBA" id="ARBA00023125"/>
    </source>
</evidence>
<dbReference type="InterPro" id="IPR005119">
    <property type="entry name" value="LysR_subst-bd"/>
</dbReference>